<dbReference type="RefSeq" id="WP_194366905.1">
    <property type="nucleotide sequence ID" value="NZ_CP054493.1"/>
</dbReference>
<evidence type="ECO:0000313" key="7">
    <source>
        <dbReference type="Proteomes" id="UP000593836"/>
    </source>
</evidence>
<evidence type="ECO:0000256" key="1">
    <source>
        <dbReference type="ARBA" id="ARBA00022617"/>
    </source>
</evidence>
<dbReference type="KEGG" id="smas:HUE87_01035"/>
<reference evidence="6 7" key="1">
    <citation type="submission" date="2020-05" db="EMBL/GenBank/DDBJ databases">
        <title>Sulfurimonas marisnigri, sp. nov., and Sulfurimonas baltica, sp. nov., manganese oxide reducing chemolithoautotrophs of the class Epsilonproteobacteria isolated from the pelagic redoxclines of the Black and Baltic Seas and emended description of the genus Sulfurimonas.</title>
        <authorList>
            <person name="Henkel J.V."/>
            <person name="Laudan C."/>
            <person name="Werner J."/>
            <person name="Neu T."/>
            <person name="Plewe S."/>
            <person name="Sproer C."/>
            <person name="Bunk B."/>
            <person name="Schulz-Vogt H.N."/>
        </authorList>
    </citation>
    <scope>NUCLEOTIDE SEQUENCE [LARGE SCALE GENOMIC DNA]</scope>
    <source>
        <strain evidence="6 7">SoZ1</strain>
    </source>
</reference>
<keyword evidence="7" id="KW-1185">Reference proteome</keyword>
<proteinExistence type="predicted"/>
<dbReference type="EMBL" id="CP054493">
    <property type="protein sequence ID" value="QOY54861.1"/>
    <property type="molecule type" value="Genomic_DNA"/>
</dbReference>
<organism evidence="6 7">
    <name type="scientific">Candidatus Sulfurimonas marisnigri</name>
    <dbReference type="NCBI Taxonomy" id="2740405"/>
    <lineage>
        <taxon>Bacteria</taxon>
        <taxon>Pseudomonadati</taxon>
        <taxon>Campylobacterota</taxon>
        <taxon>Epsilonproteobacteria</taxon>
        <taxon>Campylobacterales</taxon>
        <taxon>Sulfurimonadaceae</taxon>
        <taxon>Sulfurimonas</taxon>
    </lineage>
</organism>
<dbReference type="GO" id="GO:0009055">
    <property type="term" value="F:electron transfer activity"/>
    <property type="evidence" value="ECO:0007669"/>
    <property type="project" value="InterPro"/>
</dbReference>
<dbReference type="NCBIfam" id="TIGR04485">
    <property type="entry name" value="thiosulf_SoxX"/>
    <property type="match status" value="1"/>
</dbReference>
<dbReference type="AlphaFoldDB" id="A0A7S7M0I6"/>
<keyword evidence="3 4" id="KW-0408">Iron</keyword>
<dbReference type="GO" id="GO:0020037">
    <property type="term" value="F:heme binding"/>
    <property type="evidence" value="ECO:0007669"/>
    <property type="project" value="InterPro"/>
</dbReference>
<dbReference type="PROSITE" id="PS51007">
    <property type="entry name" value="CYTC"/>
    <property type="match status" value="1"/>
</dbReference>
<dbReference type="Proteomes" id="UP000593836">
    <property type="component" value="Chromosome"/>
</dbReference>
<dbReference type="SUPFAM" id="SSF46626">
    <property type="entry name" value="Cytochrome c"/>
    <property type="match status" value="1"/>
</dbReference>
<dbReference type="InterPro" id="IPR030999">
    <property type="entry name" value="Thiosulf_SoxX"/>
</dbReference>
<evidence type="ECO:0000256" key="2">
    <source>
        <dbReference type="ARBA" id="ARBA00022723"/>
    </source>
</evidence>
<evidence type="ECO:0000259" key="5">
    <source>
        <dbReference type="PROSITE" id="PS51007"/>
    </source>
</evidence>
<dbReference type="Pfam" id="PF00034">
    <property type="entry name" value="Cytochrom_C"/>
    <property type="match status" value="1"/>
</dbReference>
<accession>A0A7S7M0I6</accession>
<gene>
    <name evidence="6" type="primary">soxX</name>
    <name evidence="6" type="ORF">HUE87_01035</name>
</gene>
<protein>
    <submittedName>
        <fullName evidence="6">Sulfur oxidation c-type cytochrome SoxX</fullName>
    </submittedName>
</protein>
<name>A0A7S7M0I6_9BACT</name>
<keyword evidence="2 4" id="KW-0479">Metal-binding</keyword>
<evidence type="ECO:0000256" key="3">
    <source>
        <dbReference type="ARBA" id="ARBA00023004"/>
    </source>
</evidence>
<sequence length="174" mass="18748">MKKTIMVSLLVGASLLATDYSSVIESPNASKIIDKDLLAPATVYTMPAGCISTDKDAIARGAFIFHNLNGGKVKGDAPAGLSKKDEKGNNKQYGNCVACHNIEDAVGAGNIGPDLSNYNAMFMATNVRDNQFVYQKIADPRVDNAQTHMTVNLTTKLFNEREICDITSYIVSPK</sequence>
<keyword evidence="1 4" id="KW-0349">Heme</keyword>
<dbReference type="InterPro" id="IPR009056">
    <property type="entry name" value="Cyt_c-like_dom"/>
</dbReference>
<evidence type="ECO:0000313" key="6">
    <source>
        <dbReference type="EMBL" id="QOY54861.1"/>
    </source>
</evidence>
<feature type="domain" description="Cytochrome c" evidence="5">
    <location>
        <begin position="56"/>
        <end position="174"/>
    </location>
</feature>
<dbReference type="Gene3D" id="1.10.760.10">
    <property type="entry name" value="Cytochrome c-like domain"/>
    <property type="match status" value="1"/>
</dbReference>
<dbReference type="GO" id="GO:0046872">
    <property type="term" value="F:metal ion binding"/>
    <property type="evidence" value="ECO:0007669"/>
    <property type="project" value="UniProtKB-KW"/>
</dbReference>
<dbReference type="InterPro" id="IPR036909">
    <property type="entry name" value="Cyt_c-like_dom_sf"/>
</dbReference>
<evidence type="ECO:0000256" key="4">
    <source>
        <dbReference type="PROSITE-ProRule" id="PRU00433"/>
    </source>
</evidence>